<feature type="transmembrane region" description="Helical" evidence="1">
    <location>
        <begin position="43"/>
        <end position="65"/>
    </location>
</feature>
<keyword evidence="3" id="KW-1185">Reference proteome</keyword>
<evidence type="ECO:0000256" key="1">
    <source>
        <dbReference type="SAM" id="Phobius"/>
    </source>
</evidence>
<proteinExistence type="predicted"/>
<evidence type="ECO:0000313" key="3">
    <source>
        <dbReference type="Proteomes" id="UP000294829"/>
    </source>
</evidence>
<dbReference type="AlphaFoldDB" id="A0A4R5W6M5"/>
<organism evidence="2 3">
    <name type="scientific">Sapientia aquatica</name>
    <dbReference type="NCBI Taxonomy" id="1549640"/>
    <lineage>
        <taxon>Bacteria</taxon>
        <taxon>Pseudomonadati</taxon>
        <taxon>Pseudomonadota</taxon>
        <taxon>Betaproteobacteria</taxon>
        <taxon>Burkholderiales</taxon>
        <taxon>Oxalobacteraceae</taxon>
        <taxon>Sapientia</taxon>
    </lineage>
</organism>
<accession>A0A4R5W6M5</accession>
<dbReference type="OrthoDB" id="9182201at2"/>
<sequence length="199" mass="22075">MLKKLWGVTEAIFGLTVAVLALTLSVYLFKFANLYLKATTSELTAYATTLIGLSALITTLWQVLITREHNRNSIRPCIEYYCNRDQHSPVALSIMNNGHGAAIIESMEFKYSGVSYPFTSKSVRDLIDEDSAIFGTKISATVIHKGTAFPVGQKIDLLIFSNSIDSPSNHNAAVNILNNIQLTIRYKSLYNENFSSNLT</sequence>
<keyword evidence="1" id="KW-0812">Transmembrane</keyword>
<name>A0A4R5W6M5_9BURK</name>
<dbReference type="RefSeq" id="WP_133324341.1">
    <property type="nucleotide sequence ID" value="NZ_SMYL01000001.1"/>
</dbReference>
<keyword evidence="1" id="KW-1133">Transmembrane helix</keyword>
<comment type="caution">
    <text evidence="2">The sequence shown here is derived from an EMBL/GenBank/DDBJ whole genome shotgun (WGS) entry which is preliminary data.</text>
</comment>
<feature type="transmembrane region" description="Helical" evidence="1">
    <location>
        <begin position="12"/>
        <end position="31"/>
    </location>
</feature>
<dbReference type="EMBL" id="SMYL01000001">
    <property type="protein sequence ID" value="TDK68054.1"/>
    <property type="molecule type" value="Genomic_DNA"/>
</dbReference>
<dbReference type="Proteomes" id="UP000294829">
    <property type="component" value="Unassembled WGS sequence"/>
</dbReference>
<gene>
    <name evidence="2" type="ORF">E2I14_00400</name>
</gene>
<evidence type="ECO:0000313" key="2">
    <source>
        <dbReference type="EMBL" id="TDK68054.1"/>
    </source>
</evidence>
<keyword evidence="1" id="KW-0472">Membrane</keyword>
<reference evidence="2 3" key="1">
    <citation type="submission" date="2019-03" db="EMBL/GenBank/DDBJ databases">
        <title>Sapientia aquatica gen. nov., sp. nov., isolated from a crater lake.</title>
        <authorList>
            <person name="Felfoldi T."/>
            <person name="Szabo A."/>
            <person name="Toth E."/>
            <person name="Schumann P."/>
            <person name="Keki Z."/>
            <person name="Marialigeti K."/>
            <person name="Mathe I."/>
        </authorList>
    </citation>
    <scope>NUCLEOTIDE SEQUENCE [LARGE SCALE GENOMIC DNA]</scope>
    <source>
        <strain evidence="2 3">SA-152</strain>
    </source>
</reference>
<protein>
    <submittedName>
        <fullName evidence="2">Uncharacterized protein</fullName>
    </submittedName>
</protein>